<dbReference type="PROSITE" id="PS01081">
    <property type="entry name" value="HTH_TETR_1"/>
    <property type="match status" value="1"/>
</dbReference>
<dbReference type="PANTHER" id="PTHR30055:SF184">
    <property type="entry name" value="HTH-TYPE TRANSCRIPTIONAL REGULATOR ETHR"/>
    <property type="match status" value="1"/>
</dbReference>
<dbReference type="PROSITE" id="PS50977">
    <property type="entry name" value="HTH_TETR_2"/>
    <property type="match status" value="1"/>
</dbReference>
<keyword evidence="1 2" id="KW-0238">DNA-binding</keyword>
<dbReference type="EMBL" id="AP022596">
    <property type="protein sequence ID" value="BBY61945.1"/>
    <property type="molecule type" value="Genomic_DNA"/>
</dbReference>
<dbReference type="PANTHER" id="PTHR30055">
    <property type="entry name" value="HTH-TYPE TRANSCRIPTIONAL REGULATOR RUTR"/>
    <property type="match status" value="1"/>
</dbReference>
<dbReference type="InterPro" id="IPR036271">
    <property type="entry name" value="Tet_transcr_reg_TetR-rel_C_sf"/>
</dbReference>
<feature type="domain" description="HTH tetR-type" evidence="3">
    <location>
        <begin position="19"/>
        <end position="79"/>
    </location>
</feature>
<dbReference type="InterPro" id="IPR023772">
    <property type="entry name" value="DNA-bd_HTH_TetR-type_CS"/>
</dbReference>
<keyword evidence="5" id="KW-1185">Reference proteome</keyword>
<feature type="DNA-binding region" description="H-T-H motif" evidence="2">
    <location>
        <begin position="42"/>
        <end position="61"/>
    </location>
</feature>
<dbReference type="SUPFAM" id="SSF48498">
    <property type="entry name" value="Tetracyclin repressor-like, C-terminal domain"/>
    <property type="match status" value="1"/>
</dbReference>
<dbReference type="InterPro" id="IPR009057">
    <property type="entry name" value="Homeodomain-like_sf"/>
</dbReference>
<evidence type="ECO:0000256" key="1">
    <source>
        <dbReference type="ARBA" id="ARBA00023125"/>
    </source>
</evidence>
<name>A0A7I7T127_9MYCO</name>
<dbReference type="InterPro" id="IPR050109">
    <property type="entry name" value="HTH-type_TetR-like_transc_reg"/>
</dbReference>
<dbReference type="AlphaFoldDB" id="A0A7I7T127"/>
<proteinExistence type="predicted"/>
<organism evidence="4 5">
    <name type="scientific">Mycolicibacterium helvum</name>
    <dbReference type="NCBI Taxonomy" id="1534349"/>
    <lineage>
        <taxon>Bacteria</taxon>
        <taxon>Bacillati</taxon>
        <taxon>Actinomycetota</taxon>
        <taxon>Actinomycetes</taxon>
        <taxon>Mycobacteriales</taxon>
        <taxon>Mycobacteriaceae</taxon>
        <taxon>Mycolicibacterium</taxon>
    </lineage>
</organism>
<protein>
    <submittedName>
        <fullName evidence="4">TetR family transcriptional regulator</fullName>
    </submittedName>
</protein>
<dbReference type="Pfam" id="PF00440">
    <property type="entry name" value="TetR_N"/>
    <property type="match status" value="1"/>
</dbReference>
<dbReference type="InterPro" id="IPR001647">
    <property type="entry name" value="HTH_TetR"/>
</dbReference>
<dbReference type="GO" id="GO:0003700">
    <property type="term" value="F:DNA-binding transcription factor activity"/>
    <property type="evidence" value="ECO:0007669"/>
    <property type="project" value="TreeGrafter"/>
</dbReference>
<evidence type="ECO:0000313" key="4">
    <source>
        <dbReference type="EMBL" id="BBY61945.1"/>
    </source>
</evidence>
<dbReference type="GO" id="GO:0000976">
    <property type="term" value="F:transcription cis-regulatory region binding"/>
    <property type="evidence" value="ECO:0007669"/>
    <property type="project" value="TreeGrafter"/>
</dbReference>
<dbReference type="KEGG" id="mhev:MHEL_01880"/>
<evidence type="ECO:0000259" key="3">
    <source>
        <dbReference type="PROSITE" id="PS50977"/>
    </source>
</evidence>
<accession>A0A7I7T127</accession>
<evidence type="ECO:0000256" key="2">
    <source>
        <dbReference type="PROSITE-ProRule" id="PRU00335"/>
    </source>
</evidence>
<dbReference type="RefSeq" id="WP_163745835.1">
    <property type="nucleotide sequence ID" value="NZ_AP022596.1"/>
</dbReference>
<gene>
    <name evidence="4" type="ORF">MHEL_01880</name>
</gene>
<dbReference type="Gene3D" id="1.10.10.60">
    <property type="entry name" value="Homeodomain-like"/>
    <property type="match status" value="1"/>
</dbReference>
<evidence type="ECO:0000313" key="5">
    <source>
        <dbReference type="Proteomes" id="UP000467148"/>
    </source>
</evidence>
<dbReference type="PRINTS" id="PR00455">
    <property type="entry name" value="HTHTETR"/>
</dbReference>
<reference evidence="4 5" key="1">
    <citation type="journal article" date="2019" name="Emerg. Microbes Infect.">
        <title>Comprehensive subspecies identification of 175 nontuberculous mycobacteria species based on 7547 genomic profiles.</title>
        <authorList>
            <person name="Matsumoto Y."/>
            <person name="Kinjo T."/>
            <person name="Motooka D."/>
            <person name="Nabeya D."/>
            <person name="Jung N."/>
            <person name="Uechi K."/>
            <person name="Horii T."/>
            <person name="Iida T."/>
            <person name="Fujita J."/>
            <person name="Nakamura S."/>
        </authorList>
    </citation>
    <scope>NUCLEOTIDE SEQUENCE [LARGE SCALE GENOMIC DNA]</scope>
    <source>
        <strain evidence="4 5">JCM 30396</strain>
    </source>
</reference>
<dbReference type="Proteomes" id="UP000467148">
    <property type="component" value="Chromosome"/>
</dbReference>
<dbReference type="Gene3D" id="1.10.357.10">
    <property type="entry name" value="Tetracycline Repressor, domain 2"/>
    <property type="match status" value="1"/>
</dbReference>
<sequence length="203" mass="22320">MPAHSRPTRRGAATPRKGDLREQAILDIAERLLAEQGYDAMTIADIAAGAGLTRGALYFYFGSKQDVVTALVARTVEALREKSRAASSDAARGEYAIDEAMARTEALWRQHGVVMRTAIDLASSVPEIDTLWTDTADIFIDAIAEILQHMNTEPDVTSTDIAGMARALCWMIERSFYQGSRISEAELGRARAACTEVWRRTAR</sequence>
<dbReference type="SUPFAM" id="SSF46689">
    <property type="entry name" value="Homeodomain-like"/>
    <property type="match status" value="1"/>
</dbReference>